<sequence length="161" mass="18075">MTANNDASWELGHDLYVPILYKGSLAGFCSPEYSEEIVEILNQEERLRKALRIACLDLLRQAGADAGKVDALMKKYLSLAERPKFGPRAIAFLLRERQQDLQVSTPEFVKFCDTFKLSPKELQSIFAGKSIEPSLISPIARILGKTNAEVEEVLYGKPEQE</sequence>
<reference evidence="1" key="1">
    <citation type="submission" date="2024-07" db="EMBL/GenBank/DDBJ databases">
        <authorList>
            <person name="Kim Y.J."/>
            <person name="Jeong J.Y."/>
        </authorList>
    </citation>
    <scope>NUCLEOTIDE SEQUENCE</scope>
    <source>
        <strain evidence="1">GIHE-MW2</strain>
    </source>
</reference>
<dbReference type="AlphaFoldDB" id="A0AAU8JDM7"/>
<accession>A0AAU8JDM7</accession>
<proteinExistence type="predicted"/>
<dbReference type="EMBL" id="CP159837">
    <property type="protein sequence ID" value="XCM36857.1"/>
    <property type="molecule type" value="Genomic_DNA"/>
</dbReference>
<name>A0AAU8JDM7_9CYAN</name>
<dbReference type="RefSeq" id="WP_054470431.1">
    <property type="nucleotide sequence ID" value="NZ_CP159837.1"/>
</dbReference>
<organism evidence="1">
    <name type="scientific">Planktothricoides raciborskii GIHE-MW2</name>
    <dbReference type="NCBI Taxonomy" id="2792601"/>
    <lineage>
        <taxon>Bacteria</taxon>
        <taxon>Bacillati</taxon>
        <taxon>Cyanobacteriota</taxon>
        <taxon>Cyanophyceae</taxon>
        <taxon>Oscillatoriophycideae</taxon>
        <taxon>Oscillatoriales</taxon>
        <taxon>Oscillatoriaceae</taxon>
        <taxon>Planktothricoides</taxon>
    </lineage>
</organism>
<evidence type="ECO:0000313" key="1">
    <source>
        <dbReference type="EMBL" id="XCM36857.1"/>
    </source>
</evidence>
<protein>
    <submittedName>
        <fullName evidence="1">Uncharacterized protein</fullName>
    </submittedName>
</protein>
<gene>
    <name evidence="1" type="ORF">ABWT76_005645</name>
</gene>